<keyword evidence="1" id="KW-1133">Transmembrane helix</keyword>
<keyword evidence="1" id="KW-0812">Transmembrane</keyword>
<dbReference type="EMBL" id="JAFHKS010000042">
    <property type="protein sequence ID" value="MBN3544813.1"/>
    <property type="molecule type" value="Genomic_DNA"/>
</dbReference>
<name>A0ABS2ZBX8_9BACL</name>
<keyword evidence="3" id="KW-1185">Reference proteome</keyword>
<protein>
    <submittedName>
        <fullName evidence="2">Uncharacterized protein</fullName>
    </submittedName>
</protein>
<accession>A0ABS2ZBX8</accession>
<gene>
    <name evidence="2" type="ORF">JYA64_05885</name>
</gene>
<proteinExistence type="predicted"/>
<evidence type="ECO:0000256" key="1">
    <source>
        <dbReference type="SAM" id="Phobius"/>
    </source>
</evidence>
<organism evidence="2 3">
    <name type="scientific">Fictibacillus barbaricus</name>
    <dbReference type="NCBI Taxonomy" id="182136"/>
    <lineage>
        <taxon>Bacteria</taxon>
        <taxon>Bacillati</taxon>
        <taxon>Bacillota</taxon>
        <taxon>Bacilli</taxon>
        <taxon>Bacillales</taxon>
        <taxon>Fictibacillaceae</taxon>
        <taxon>Fictibacillus</taxon>
    </lineage>
</organism>
<feature type="transmembrane region" description="Helical" evidence="1">
    <location>
        <begin position="123"/>
        <end position="143"/>
    </location>
</feature>
<evidence type="ECO:0000313" key="3">
    <source>
        <dbReference type="Proteomes" id="UP001319060"/>
    </source>
</evidence>
<reference evidence="2 3" key="1">
    <citation type="submission" date="2021-01" db="EMBL/GenBank/DDBJ databases">
        <title>Genome Sequencing of Type Strains.</title>
        <authorList>
            <person name="Lemaire J.F."/>
            <person name="Inderbitzin P."/>
            <person name="Collins S.B."/>
            <person name="Wespe N."/>
            <person name="Knight-Connoni V."/>
        </authorList>
    </citation>
    <scope>NUCLEOTIDE SEQUENCE [LARGE SCALE GENOMIC DNA]</scope>
    <source>
        <strain evidence="2 3">DSM 14730</strain>
    </source>
</reference>
<dbReference type="RefSeq" id="WP_188403526.1">
    <property type="nucleotide sequence ID" value="NZ_BMCE01000002.1"/>
</dbReference>
<evidence type="ECO:0000313" key="2">
    <source>
        <dbReference type="EMBL" id="MBN3544813.1"/>
    </source>
</evidence>
<feature type="transmembrane region" description="Helical" evidence="1">
    <location>
        <begin position="12"/>
        <end position="29"/>
    </location>
</feature>
<keyword evidence="1" id="KW-0472">Membrane</keyword>
<sequence length="148" mass="16736">MQTVHYIRTSSFLLAAIIPMSVIGYLLAVDYEDLFYLYEWVLSVLIAGAGGMALTGAVQTNGRIRWVLLSVLAFCVHFSVLGLFLGPFTIYPMFGVYYLVTVLALLVYVYTLFKVKQYRSVPVLLMIGSSLMTFYMMFLHMIWGANLT</sequence>
<dbReference type="Proteomes" id="UP001319060">
    <property type="component" value="Unassembled WGS sequence"/>
</dbReference>
<comment type="caution">
    <text evidence="2">The sequence shown here is derived from an EMBL/GenBank/DDBJ whole genome shotgun (WGS) entry which is preliminary data.</text>
</comment>
<feature type="transmembrane region" description="Helical" evidence="1">
    <location>
        <begin position="90"/>
        <end position="111"/>
    </location>
</feature>
<feature type="transmembrane region" description="Helical" evidence="1">
    <location>
        <begin position="66"/>
        <end position="84"/>
    </location>
</feature>
<feature type="transmembrane region" description="Helical" evidence="1">
    <location>
        <begin position="35"/>
        <end position="54"/>
    </location>
</feature>